<dbReference type="InterPro" id="IPR052340">
    <property type="entry name" value="RNase_Y/CdgJ"/>
</dbReference>
<accession>A0ABR6YH74</accession>
<dbReference type="PANTHER" id="PTHR33525:SF3">
    <property type="entry name" value="RIBONUCLEASE Y"/>
    <property type="match status" value="1"/>
</dbReference>
<dbReference type="PROSITE" id="PS51833">
    <property type="entry name" value="HDOD"/>
    <property type="match status" value="1"/>
</dbReference>
<dbReference type="RefSeq" id="WP_186943839.1">
    <property type="nucleotide sequence ID" value="NZ_JACOGA010000026.1"/>
</dbReference>
<evidence type="ECO:0000313" key="3">
    <source>
        <dbReference type="Proteomes" id="UP000624279"/>
    </source>
</evidence>
<dbReference type="InterPro" id="IPR013976">
    <property type="entry name" value="HDOD"/>
</dbReference>
<proteinExistence type="predicted"/>
<dbReference type="SUPFAM" id="SSF55781">
    <property type="entry name" value="GAF domain-like"/>
    <property type="match status" value="1"/>
</dbReference>
<keyword evidence="3" id="KW-1185">Reference proteome</keyword>
<evidence type="ECO:0000313" key="2">
    <source>
        <dbReference type="EMBL" id="MBC3875878.1"/>
    </source>
</evidence>
<dbReference type="Gene3D" id="3.30.450.40">
    <property type="match status" value="1"/>
</dbReference>
<dbReference type="Proteomes" id="UP000624279">
    <property type="component" value="Unassembled WGS sequence"/>
</dbReference>
<name>A0ABR6YH74_9BURK</name>
<evidence type="ECO:0000259" key="1">
    <source>
        <dbReference type="PROSITE" id="PS51833"/>
    </source>
</evidence>
<reference evidence="2 3" key="1">
    <citation type="submission" date="2020-08" db="EMBL/GenBank/DDBJ databases">
        <title>Novel species isolated from subtropical streams in China.</title>
        <authorList>
            <person name="Lu H."/>
        </authorList>
    </citation>
    <scope>NUCLEOTIDE SEQUENCE [LARGE SCALE GENOMIC DNA]</scope>
    <source>
        <strain evidence="2 3">LX15W</strain>
    </source>
</reference>
<gene>
    <name evidence="2" type="ORF">H8K55_19980</name>
</gene>
<dbReference type="InterPro" id="IPR029016">
    <property type="entry name" value="GAF-like_dom_sf"/>
</dbReference>
<organism evidence="2 3">
    <name type="scientific">Undibacterium flavidum</name>
    <dbReference type="NCBI Taxonomy" id="2762297"/>
    <lineage>
        <taxon>Bacteria</taxon>
        <taxon>Pseudomonadati</taxon>
        <taxon>Pseudomonadota</taxon>
        <taxon>Betaproteobacteria</taxon>
        <taxon>Burkholderiales</taxon>
        <taxon>Oxalobacteraceae</taxon>
        <taxon>Undibacterium</taxon>
    </lineage>
</organism>
<comment type="caution">
    <text evidence="2">The sequence shown here is derived from an EMBL/GenBank/DDBJ whole genome shotgun (WGS) entry which is preliminary data.</text>
</comment>
<dbReference type="Pfam" id="PF08668">
    <property type="entry name" value="HDOD"/>
    <property type="match status" value="1"/>
</dbReference>
<dbReference type="SUPFAM" id="SSF109604">
    <property type="entry name" value="HD-domain/PDEase-like"/>
    <property type="match status" value="1"/>
</dbReference>
<dbReference type="PANTHER" id="PTHR33525">
    <property type="match status" value="1"/>
</dbReference>
<protein>
    <submittedName>
        <fullName evidence="2">HDOD domain-containing protein</fullName>
    </submittedName>
</protein>
<dbReference type="EMBL" id="JACOGA010000026">
    <property type="protein sequence ID" value="MBC3875878.1"/>
    <property type="molecule type" value="Genomic_DNA"/>
</dbReference>
<dbReference type="Gene3D" id="1.10.3210.10">
    <property type="entry name" value="Hypothetical protein af1432"/>
    <property type="match status" value="1"/>
</dbReference>
<feature type="domain" description="HDOD" evidence="1">
    <location>
        <begin position="25"/>
        <end position="221"/>
    </location>
</feature>
<sequence length="513" mass="56911">MNNSTSPTHGARERLLDKIRSDKNLPTLGVAINKVVQITSSGEDSVSELAHFILSDVALTQKILHLSNTITYRTLGGVSVTTISRAIFLLGFDTIKASALATLLVDGFRDQKQAQAVRKELVQALCASVTAREIAKRNRHPKSEEAAVAALFKNIGRILVASFDHLLYDKIHELILEDPQNASEACNKLLGCSFERFGESVLQDWKIPDSIILALQPIYGEPKKSTQDSEWVKQVANLSEAVAKVLIQSDSKLSVSERCAPLIKRFGSALDFNAEQLEIILKSVDKEARQLAITLEVPLATLDQTPKTGAVQDSDFCNEFMLPSFDTQQLQSVKRQPSGKPLNARDLLLAGVQDATQMLASKDLKLNDLVLLVLETLYGAMGFRFATACLRDLQQAKYVARISVGEKYMERQKEFQFPVQMDNSIFHVAMNNNVDLMIADALNPKIQATLPTWHKRLLPDTRSFIVLPLVIEKKALGFFYADRIYAADEGMPPDETALIKTLKGQLLSAMMKR</sequence>